<name>A0ACB0LGQ4_TRIPR</name>
<comment type="caution">
    <text evidence="1">The sequence shown here is derived from an EMBL/GenBank/DDBJ whole genome shotgun (WGS) entry which is preliminary data.</text>
</comment>
<dbReference type="EMBL" id="CASHSV030000513">
    <property type="protein sequence ID" value="CAJ2668571.1"/>
    <property type="molecule type" value="Genomic_DNA"/>
</dbReference>
<dbReference type="Proteomes" id="UP001177021">
    <property type="component" value="Unassembled WGS sequence"/>
</dbReference>
<gene>
    <name evidence="1" type="ORF">MILVUS5_LOCUS32937</name>
</gene>
<reference evidence="1" key="1">
    <citation type="submission" date="2023-10" db="EMBL/GenBank/DDBJ databases">
        <authorList>
            <person name="Rodriguez Cubillos JULIANA M."/>
            <person name="De Vega J."/>
        </authorList>
    </citation>
    <scope>NUCLEOTIDE SEQUENCE</scope>
</reference>
<proteinExistence type="predicted"/>
<accession>A0ACB0LGQ4</accession>
<keyword evidence="2" id="KW-1185">Reference proteome</keyword>
<evidence type="ECO:0000313" key="1">
    <source>
        <dbReference type="EMBL" id="CAJ2668571.1"/>
    </source>
</evidence>
<organism evidence="1 2">
    <name type="scientific">Trifolium pratense</name>
    <name type="common">Red clover</name>
    <dbReference type="NCBI Taxonomy" id="57577"/>
    <lineage>
        <taxon>Eukaryota</taxon>
        <taxon>Viridiplantae</taxon>
        <taxon>Streptophyta</taxon>
        <taxon>Embryophyta</taxon>
        <taxon>Tracheophyta</taxon>
        <taxon>Spermatophyta</taxon>
        <taxon>Magnoliopsida</taxon>
        <taxon>eudicotyledons</taxon>
        <taxon>Gunneridae</taxon>
        <taxon>Pentapetalae</taxon>
        <taxon>rosids</taxon>
        <taxon>fabids</taxon>
        <taxon>Fabales</taxon>
        <taxon>Fabaceae</taxon>
        <taxon>Papilionoideae</taxon>
        <taxon>50 kb inversion clade</taxon>
        <taxon>NPAAA clade</taxon>
        <taxon>Hologalegina</taxon>
        <taxon>IRL clade</taxon>
        <taxon>Trifolieae</taxon>
        <taxon>Trifolium</taxon>
    </lineage>
</organism>
<protein>
    <submittedName>
        <fullName evidence="1">Uncharacterized protein</fullName>
    </submittedName>
</protein>
<evidence type="ECO:0000313" key="2">
    <source>
        <dbReference type="Proteomes" id="UP001177021"/>
    </source>
</evidence>
<sequence length="280" mass="32278">MITTTMIQMCLICGLESLRGSINGYRNMRKTFDHKASESYTNAMYRVRRGIDPGDWIPVEMRKILDNKWKEAKWKEKAEINMVNRRSSEGPLHTGGSVPTTEHYKRLKKASDISPTCWKLFQTTHNFKGDPNKWVNSKSEIVANEYEKRIVERDSQEPLGDDVSIQQADDIIFLDVVGGVDKKGRIYGLGPEAERYKRSRSSTYDGISSSEYQHMRTIISDLSAENMTLKEKLKTHEELIHQSQEDSRLLREQLFQFMEKFSLSHLPPRSDPPPPPPPTT</sequence>